<accession>A0A1F4SQ70</accession>
<evidence type="ECO:0000313" key="1">
    <source>
        <dbReference type="EMBL" id="OGC22598.1"/>
    </source>
</evidence>
<gene>
    <name evidence="1" type="ORF">A2310_07530</name>
</gene>
<dbReference type="Proteomes" id="UP000178417">
    <property type="component" value="Unassembled WGS sequence"/>
</dbReference>
<dbReference type="InterPro" id="IPR043148">
    <property type="entry name" value="TagF_C"/>
</dbReference>
<dbReference type="Gene3D" id="3.40.50.12580">
    <property type="match status" value="1"/>
</dbReference>
<dbReference type="STRING" id="1802579.A2310_07530"/>
<sequence>MKNFYLIDYLKENYPIDKELLDALKWQLDGRIYHYGYQFKGPSEECKNEPKIETIKENLKDILRYCKGLFKAYPVNDKPKLLSFAYFTYNDELENIGFNVFLPPWIRQFVRGYPPKHIKKIINYLKSFLMAKNFNEIIGPEFLNKIIEAEEILKRFYIKNDFKALCVHADMPFFENWNIKIFRKMNRPSFILLHGLTQHYENINDNRSNYLVVWGEKIKENYINAGVDSKKVFVSGHPYYKEFNLKDLKFDLGNILVLGYPSISWHCDSMGVNLFDRGISILYLYSIQKTLEKLGVKYVTLKLHPSENTEWYKGYIDNDFYKIEIKPLKNLFNQSSLVIGNSSTSILESIYCGINYIVYEPSVNDYAWGSKYRLVNPFDGSDSRVPVAKNEAELLYILKNKIKIDSSVFNDYIKTPFDISFMKKLILKD</sequence>
<evidence type="ECO:0000313" key="2">
    <source>
        <dbReference type="Proteomes" id="UP000178417"/>
    </source>
</evidence>
<organism evidence="1 2">
    <name type="scientific">candidate division WOR-1 bacterium RIFOXYB2_FULL_37_13</name>
    <dbReference type="NCBI Taxonomy" id="1802579"/>
    <lineage>
        <taxon>Bacteria</taxon>
        <taxon>Bacillati</taxon>
        <taxon>Saganbacteria</taxon>
    </lineage>
</organism>
<proteinExistence type="predicted"/>
<reference evidence="1 2" key="1">
    <citation type="journal article" date="2016" name="Nat. Commun.">
        <title>Thousands of microbial genomes shed light on interconnected biogeochemical processes in an aquifer system.</title>
        <authorList>
            <person name="Anantharaman K."/>
            <person name="Brown C.T."/>
            <person name="Hug L.A."/>
            <person name="Sharon I."/>
            <person name="Castelle C.J."/>
            <person name="Probst A.J."/>
            <person name="Thomas B.C."/>
            <person name="Singh A."/>
            <person name="Wilkins M.J."/>
            <person name="Karaoz U."/>
            <person name="Brodie E.L."/>
            <person name="Williams K.H."/>
            <person name="Hubbard S.S."/>
            <person name="Banfield J.F."/>
        </authorList>
    </citation>
    <scope>NUCLEOTIDE SEQUENCE [LARGE SCALE GENOMIC DNA]</scope>
</reference>
<protein>
    <recommendedName>
        <fullName evidence="3">UDP-N-acetylglucosamine 2-epimerase domain-containing protein</fullName>
    </recommendedName>
</protein>
<dbReference type="EMBL" id="MEUB01000027">
    <property type="protein sequence ID" value="OGC22598.1"/>
    <property type="molecule type" value="Genomic_DNA"/>
</dbReference>
<name>A0A1F4SQ70_UNCSA</name>
<evidence type="ECO:0008006" key="3">
    <source>
        <dbReference type="Google" id="ProtNLM"/>
    </source>
</evidence>
<dbReference type="AlphaFoldDB" id="A0A1F4SQ70"/>
<comment type="caution">
    <text evidence="1">The sequence shown here is derived from an EMBL/GenBank/DDBJ whole genome shotgun (WGS) entry which is preliminary data.</text>
</comment>
<dbReference type="SUPFAM" id="SSF53756">
    <property type="entry name" value="UDP-Glycosyltransferase/glycogen phosphorylase"/>
    <property type="match status" value="1"/>
</dbReference>